<organism evidence="8 9">
    <name type="scientific">Suilimivivens aceti</name>
    <dbReference type="NCBI Taxonomy" id="2981774"/>
    <lineage>
        <taxon>Bacteria</taxon>
        <taxon>Bacillati</taxon>
        <taxon>Bacillota</taxon>
        <taxon>Clostridia</taxon>
        <taxon>Lachnospirales</taxon>
        <taxon>Lachnospiraceae</taxon>
        <taxon>Suilimivivens</taxon>
    </lineage>
</organism>
<reference evidence="8 9" key="1">
    <citation type="journal article" date="2021" name="ISME Commun">
        <title>Automated analysis of genomic sequences facilitates high-throughput and comprehensive description of bacteria.</title>
        <authorList>
            <person name="Hitch T.C.A."/>
        </authorList>
    </citation>
    <scope>NUCLEOTIDE SEQUENCE [LARGE SCALE GENOMIC DNA]</scope>
    <source>
        <strain evidence="8 9">Sanger_18</strain>
    </source>
</reference>
<feature type="transmembrane region" description="Helical" evidence="6">
    <location>
        <begin position="116"/>
        <end position="140"/>
    </location>
</feature>
<evidence type="ECO:0000259" key="7">
    <source>
        <dbReference type="Pfam" id="PF13240"/>
    </source>
</evidence>
<feature type="compositionally biased region" description="Low complexity" evidence="5">
    <location>
        <begin position="29"/>
        <end position="52"/>
    </location>
</feature>
<dbReference type="EMBL" id="JAOQKJ010000005">
    <property type="protein sequence ID" value="MCU6744217.1"/>
    <property type="molecule type" value="Genomic_DNA"/>
</dbReference>
<keyword evidence="2 6" id="KW-0812">Transmembrane</keyword>
<evidence type="ECO:0000256" key="6">
    <source>
        <dbReference type="SAM" id="Phobius"/>
    </source>
</evidence>
<protein>
    <submittedName>
        <fullName evidence="8">Zinc-ribbon domain-containing protein</fullName>
    </submittedName>
</protein>
<keyword evidence="3 6" id="KW-1133">Transmembrane helix</keyword>
<dbReference type="Pfam" id="PF09685">
    <property type="entry name" value="MamF_MmsF"/>
    <property type="match status" value="1"/>
</dbReference>
<dbReference type="RefSeq" id="WP_262574220.1">
    <property type="nucleotide sequence ID" value="NZ_JAOQKJ010000005.1"/>
</dbReference>
<name>A0ABT2T1W5_9FIRM</name>
<sequence>MAFCQNCGAKLEEGVRFCPNCGSAVEGNTAGKNGTAGADSTRTSGTQTSGSTNEKKNFEETIQDLNDTEDTTDQFDPEDIQQNKVMAVLSYIGILVLVPILGAKDSKFARYHANQGLLLLIASAAYNIALRIVNAILYAISWRLAFIGTILSAVSIAFFVLMIIGIVNAANGRAKELPVIGKYRLLK</sequence>
<evidence type="ECO:0000313" key="9">
    <source>
        <dbReference type="Proteomes" id="UP001652432"/>
    </source>
</evidence>
<keyword evidence="9" id="KW-1185">Reference proteome</keyword>
<feature type="transmembrane region" description="Helical" evidence="6">
    <location>
        <begin position="85"/>
        <end position="104"/>
    </location>
</feature>
<feature type="domain" description="Zinc-ribbon" evidence="7">
    <location>
        <begin position="3"/>
        <end position="24"/>
    </location>
</feature>
<evidence type="ECO:0000313" key="8">
    <source>
        <dbReference type="EMBL" id="MCU6744217.1"/>
    </source>
</evidence>
<dbReference type="Pfam" id="PF13240">
    <property type="entry name" value="Zn_Ribbon_1"/>
    <property type="match status" value="1"/>
</dbReference>
<dbReference type="Proteomes" id="UP001652432">
    <property type="component" value="Unassembled WGS sequence"/>
</dbReference>
<dbReference type="InterPro" id="IPR026870">
    <property type="entry name" value="Zinc_ribbon_dom"/>
</dbReference>
<evidence type="ECO:0000256" key="2">
    <source>
        <dbReference type="ARBA" id="ARBA00022692"/>
    </source>
</evidence>
<proteinExistence type="predicted"/>
<keyword evidence="4 6" id="KW-0472">Membrane</keyword>
<evidence type="ECO:0000256" key="1">
    <source>
        <dbReference type="ARBA" id="ARBA00004141"/>
    </source>
</evidence>
<feature type="transmembrane region" description="Helical" evidence="6">
    <location>
        <begin position="146"/>
        <end position="167"/>
    </location>
</feature>
<feature type="region of interest" description="Disordered" evidence="5">
    <location>
        <begin position="29"/>
        <end position="58"/>
    </location>
</feature>
<evidence type="ECO:0000256" key="4">
    <source>
        <dbReference type="ARBA" id="ARBA00023136"/>
    </source>
</evidence>
<evidence type="ECO:0000256" key="3">
    <source>
        <dbReference type="ARBA" id="ARBA00022989"/>
    </source>
</evidence>
<comment type="subcellular location">
    <subcellularLocation>
        <location evidence="1">Membrane</location>
        <topology evidence="1">Multi-pass membrane protein</topology>
    </subcellularLocation>
</comment>
<gene>
    <name evidence="8" type="ORF">OCV77_06870</name>
</gene>
<dbReference type="InterPro" id="IPR019109">
    <property type="entry name" value="MamF_MmsF"/>
</dbReference>
<accession>A0ABT2T1W5</accession>
<comment type="caution">
    <text evidence="8">The sequence shown here is derived from an EMBL/GenBank/DDBJ whole genome shotgun (WGS) entry which is preliminary data.</text>
</comment>
<evidence type="ECO:0000256" key="5">
    <source>
        <dbReference type="SAM" id="MobiDB-lite"/>
    </source>
</evidence>